<evidence type="ECO:0000256" key="3">
    <source>
        <dbReference type="ARBA" id="ARBA00023316"/>
    </source>
</evidence>
<dbReference type="EMBL" id="PYAV01000006">
    <property type="protein sequence ID" value="PSL45748.1"/>
    <property type="molecule type" value="Genomic_DNA"/>
</dbReference>
<dbReference type="PROSITE" id="PS51781">
    <property type="entry name" value="SH3B"/>
    <property type="match status" value="1"/>
</dbReference>
<dbReference type="PANTHER" id="PTHR30404:SF0">
    <property type="entry name" value="N-ACETYLMURAMOYL-L-ALANINE AMIDASE AMIC"/>
    <property type="match status" value="1"/>
</dbReference>
<keyword evidence="3" id="KW-0961">Cell wall biogenesis/degradation</keyword>
<dbReference type="CDD" id="cd02696">
    <property type="entry name" value="MurNAc-LAA"/>
    <property type="match status" value="1"/>
</dbReference>
<dbReference type="InterPro" id="IPR003646">
    <property type="entry name" value="SH3-like_bac-type"/>
</dbReference>
<dbReference type="InterPro" id="IPR001119">
    <property type="entry name" value="SLH_dom"/>
</dbReference>
<sequence length="467" mass="50376">MIKRLTLVLALLALVAAPFAEPFQKSGTADAASPHFSDIQPSQEAAVNRLVDEDVLAGYEDGTFRPDKNVSRAEAVTMIGRITGFSGYTSPDFSDVSDSDYFVQMVAGAVHDEITRGYEDNTFRPHRDVTRGEMATFLTRAFTFTNRDGEANFWDIYPGKLHATGTEVITTAGIANGYPDGSFRPDQSITRYEMVLFLDRVLHPEERVSNDGSPEVEGMTGETRVVTASSGLNVRPGPNTDGSPIDRIASGTEVDVLETVNGGWALILHNGEFAYVSNSYLRSPGGSLAGKTIVVDPGHGGHDPGASAYGVVEKNVVLNTGNYLAPMLEAQGAHVIQTRSTDRFISLSGRTNMANNAGADAFISIHANAAGSSAAHGTETYWSSNYSAAESRELAEKINSELVRELNTRDRGAKQANFHVTRESRMPSVLVELGFVTNYSEAQQLNSASTQRRAAEAITRGTVDFFN</sequence>
<feature type="signal peptide" evidence="4">
    <location>
        <begin position="1"/>
        <end position="20"/>
    </location>
</feature>
<proteinExistence type="predicted"/>
<dbReference type="SMART" id="SM00287">
    <property type="entry name" value="SH3b"/>
    <property type="match status" value="1"/>
</dbReference>
<protein>
    <submittedName>
        <fullName evidence="7">N-acetylmuramoyl-L-alanine amidase</fullName>
    </submittedName>
</protein>
<evidence type="ECO:0000256" key="4">
    <source>
        <dbReference type="SAM" id="SignalP"/>
    </source>
</evidence>
<evidence type="ECO:0000259" key="5">
    <source>
        <dbReference type="PROSITE" id="PS51272"/>
    </source>
</evidence>
<dbReference type="Pfam" id="PF00395">
    <property type="entry name" value="SLH"/>
    <property type="match status" value="3"/>
</dbReference>
<feature type="chain" id="PRO_5038697903" evidence="4">
    <location>
        <begin position="21"/>
        <end position="467"/>
    </location>
</feature>
<evidence type="ECO:0000313" key="8">
    <source>
        <dbReference type="Proteomes" id="UP000242310"/>
    </source>
</evidence>
<feature type="domain" description="SLH" evidence="5">
    <location>
        <begin position="30"/>
        <end position="88"/>
    </location>
</feature>
<dbReference type="Gene3D" id="3.40.630.40">
    <property type="entry name" value="Zn-dependent exopeptidases"/>
    <property type="match status" value="1"/>
</dbReference>
<feature type="domain" description="SLH" evidence="5">
    <location>
        <begin position="154"/>
        <end position="212"/>
    </location>
</feature>
<accession>A0A2P8HHP1</accession>
<keyword evidence="1 4" id="KW-0732">Signal</keyword>
<gene>
    <name evidence="7" type="ORF">B0H94_1063</name>
</gene>
<dbReference type="SUPFAM" id="SSF53187">
    <property type="entry name" value="Zn-dependent exopeptidases"/>
    <property type="match status" value="1"/>
</dbReference>
<evidence type="ECO:0000256" key="1">
    <source>
        <dbReference type="ARBA" id="ARBA00022729"/>
    </source>
</evidence>
<dbReference type="GO" id="GO:0030288">
    <property type="term" value="C:outer membrane-bounded periplasmic space"/>
    <property type="evidence" value="ECO:0007669"/>
    <property type="project" value="TreeGrafter"/>
</dbReference>
<dbReference type="Proteomes" id="UP000242310">
    <property type="component" value="Unassembled WGS sequence"/>
</dbReference>
<dbReference type="Pfam" id="PF01520">
    <property type="entry name" value="Amidase_3"/>
    <property type="match status" value="1"/>
</dbReference>
<dbReference type="GO" id="GO:0071555">
    <property type="term" value="P:cell wall organization"/>
    <property type="evidence" value="ECO:0007669"/>
    <property type="project" value="UniProtKB-KW"/>
</dbReference>
<keyword evidence="2" id="KW-0378">Hydrolase</keyword>
<dbReference type="SMART" id="SM00646">
    <property type="entry name" value="Ami_3"/>
    <property type="match status" value="1"/>
</dbReference>
<dbReference type="GO" id="GO:0009253">
    <property type="term" value="P:peptidoglycan catabolic process"/>
    <property type="evidence" value="ECO:0007669"/>
    <property type="project" value="InterPro"/>
</dbReference>
<dbReference type="PANTHER" id="PTHR30404">
    <property type="entry name" value="N-ACETYLMURAMOYL-L-ALANINE AMIDASE"/>
    <property type="match status" value="1"/>
</dbReference>
<dbReference type="Pfam" id="PF08239">
    <property type="entry name" value="SH3_3"/>
    <property type="match status" value="1"/>
</dbReference>
<dbReference type="PROSITE" id="PS51272">
    <property type="entry name" value="SLH"/>
    <property type="match status" value="3"/>
</dbReference>
<feature type="domain" description="SLH" evidence="5">
    <location>
        <begin position="89"/>
        <end position="152"/>
    </location>
</feature>
<dbReference type="InterPro" id="IPR050695">
    <property type="entry name" value="N-acetylmuramoyl_amidase_3"/>
</dbReference>
<organism evidence="7 8">
    <name type="scientific">Salsuginibacillus halophilus</name>
    <dbReference type="NCBI Taxonomy" id="517424"/>
    <lineage>
        <taxon>Bacteria</taxon>
        <taxon>Bacillati</taxon>
        <taxon>Bacillota</taxon>
        <taxon>Bacilli</taxon>
        <taxon>Bacillales</taxon>
        <taxon>Bacillaceae</taxon>
        <taxon>Salsuginibacillus</taxon>
    </lineage>
</organism>
<reference evidence="7 8" key="1">
    <citation type="submission" date="2018-03" db="EMBL/GenBank/DDBJ databases">
        <title>Genomic Encyclopedia of Type Strains, Phase III (KMG-III): the genomes of soil and plant-associated and newly described type strains.</title>
        <authorList>
            <person name="Whitman W."/>
        </authorList>
    </citation>
    <scope>NUCLEOTIDE SEQUENCE [LARGE SCALE GENOMIC DNA]</scope>
    <source>
        <strain evidence="7 8">CGMCC 1.07653</strain>
    </source>
</reference>
<dbReference type="Gene3D" id="2.30.30.40">
    <property type="entry name" value="SH3 Domains"/>
    <property type="match status" value="1"/>
</dbReference>
<dbReference type="AlphaFoldDB" id="A0A2P8HHP1"/>
<dbReference type="GO" id="GO:0008745">
    <property type="term" value="F:N-acetylmuramoyl-L-alanine amidase activity"/>
    <property type="evidence" value="ECO:0007669"/>
    <property type="project" value="InterPro"/>
</dbReference>
<evidence type="ECO:0000259" key="6">
    <source>
        <dbReference type="PROSITE" id="PS51781"/>
    </source>
</evidence>
<name>A0A2P8HHP1_9BACI</name>
<comment type="caution">
    <text evidence="7">The sequence shown here is derived from an EMBL/GenBank/DDBJ whole genome shotgun (WGS) entry which is preliminary data.</text>
</comment>
<dbReference type="InterPro" id="IPR002508">
    <property type="entry name" value="MurNAc-LAA_cat"/>
</dbReference>
<evidence type="ECO:0000256" key="2">
    <source>
        <dbReference type="ARBA" id="ARBA00022801"/>
    </source>
</evidence>
<dbReference type="RefSeq" id="WP_181315290.1">
    <property type="nucleotide sequence ID" value="NZ_PYAV01000006.1"/>
</dbReference>
<keyword evidence="8" id="KW-1185">Reference proteome</keyword>
<feature type="domain" description="SH3b" evidence="6">
    <location>
        <begin position="221"/>
        <end position="285"/>
    </location>
</feature>
<evidence type="ECO:0000313" key="7">
    <source>
        <dbReference type="EMBL" id="PSL45748.1"/>
    </source>
</evidence>